<dbReference type="PIRSF" id="PIRSF006743">
    <property type="entry name" value="Exonuclease_Xnr1"/>
    <property type="match status" value="1"/>
</dbReference>
<gene>
    <name evidence="12" type="ORF">XYLVIOL_LOCUS5561</name>
</gene>
<evidence type="ECO:0000256" key="1">
    <source>
        <dbReference type="ARBA" id="ARBA00022722"/>
    </source>
</evidence>
<evidence type="ECO:0000259" key="8">
    <source>
        <dbReference type="Pfam" id="PF17846"/>
    </source>
</evidence>
<proteinExistence type="inferred from homology"/>
<comment type="caution">
    <text evidence="12">The sequence shown here is derived from an EMBL/GenBank/DDBJ whole genome shotgun (WGS) entry which is preliminary data.</text>
</comment>
<dbReference type="InterPro" id="IPR041385">
    <property type="entry name" value="SH3_12"/>
</dbReference>
<feature type="domain" description="Xrn1 helical" evidence="8">
    <location>
        <begin position="273"/>
        <end position="610"/>
    </location>
</feature>
<feature type="compositionally biased region" description="Polar residues" evidence="6">
    <location>
        <begin position="1555"/>
        <end position="1573"/>
    </location>
</feature>
<reference evidence="12 13" key="1">
    <citation type="submission" date="2024-08" db="EMBL/GenBank/DDBJ databases">
        <authorList>
            <person name="Will J Nash"/>
            <person name="Angela Man"/>
            <person name="Seanna McTaggart"/>
            <person name="Kendall Baker"/>
            <person name="Tom Barker"/>
            <person name="Leah Catchpole"/>
            <person name="Alex Durrant"/>
            <person name="Karim Gharbi"/>
            <person name="Naomi Irish"/>
            <person name="Gemy Kaithakottil"/>
            <person name="Debby Ku"/>
            <person name="Aaliyah Providence"/>
            <person name="Felix Shaw"/>
            <person name="David Swarbreck"/>
            <person name="Chris Watkins"/>
            <person name="Ann M. McCartney"/>
            <person name="Giulio Formenti"/>
            <person name="Alice Mouton"/>
            <person name="Noel Vella"/>
            <person name="Bjorn M von Reumont"/>
            <person name="Adriana Vella"/>
            <person name="Wilfried Haerty"/>
        </authorList>
    </citation>
    <scope>NUCLEOTIDE SEQUENCE [LARGE SCALE GENOMIC DNA]</scope>
</reference>
<dbReference type="PANTHER" id="PTHR12341">
    <property type="entry name" value="5'-&gt;3' EXORIBONUCLEASE"/>
    <property type="match status" value="1"/>
</dbReference>
<dbReference type="Pfam" id="PF18334">
    <property type="entry name" value="XRN1_D2_D3"/>
    <property type="match status" value="1"/>
</dbReference>
<accession>A0ABP1NNH4</accession>
<evidence type="ECO:0000259" key="10">
    <source>
        <dbReference type="Pfam" id="PF18332"/>
    </source>
</evidence>
<feature type="region of interest" description="Disordered" evidence="6">
    <location>
        <begin position="372"/>
        <end position="393"/>
    </location>
</feature>
<protein>
    <recommendedName>
        <fullName evidence="5">5'-3' exoribonuclease 1</fullName>
        <ecNumber evidence="5">3.1.13.-</ecNumber>
    </recommendedName>
</protein>
<dbReference type="Gene3D" id="2.30.30.750">
    <property type="match status" value="1"/>
</dbReference>
<comment type="similarity">
    <text evidence="4 5">Belongs to the 5'-3' exonuclease family.</text>
</comment>
<dbReference type="Pfam" id="PF18129">
    <property type="entry name" value="SH3_12"/>
    <property type="match status" value="1"/>
</dbReference>
<feature type="compositionally biased region" description="Polar residues" evidence="6">
    <location>
        <begin position="1594"/>
        <end position="1634"/>
    </location>
</feature>
<name>A0ABP1NNH4_XYLVO</name>
<dbReference type="EMBL" id="CAXAJV020001292">
    <property type="protein sequence ID" value="CAL7942462.1"/>
    <property type="molecule type" value="Genomic_DNA"/>
</dbReference>
<comment type="subcellular location">
    <subcellularLocation>
        <location evidence="5">Cytoplasm</location>
    </subcellularLocation>
</comment>
<dbReference type="PANTHER" id="PTHR12341:SF7">
    <property type="entry name" value="5'-3' EXORIBONUCLEASE 1"/>
    <property type="match status" value="1"/>
</dbReference>
<feature type="domain" description="Xrn1 N-terminal" evidence="7">
    <location>
        <begin position="1"/>
        <end position="227"/>
    </location>
</feature>
<keyword evidence="13" id="KW-1185">Reference proteome</keyword>
<dbReference type="Pfam" id="PF03159">
    <property type="entry name" value="XRN_N"/>
    <property type="match status" value="1"/>
</dbReference>
<evidence type="ECO:0000256" key="5">
    <source>
        <dbReference type="PIRNR" id="PIRNR006743"/>
    </source>
</evidence>
<dbReference type="Pfam" id="PF17846">
    <property type="entry name" value="XRN_M"/>
    <property type="match status" value="1"/>
</dbReference>
<keyword evidence="1 5" id="KW-0540">Nuclease</keyword>
<evidence type="ECO:0000256" key="2">
    <source>
        <dbReference type="ARBA" id="ARBA00022801"/>
    </source>
</evidence>
<evidence type="ECO:0000313" key="13">
    <source>
        <dbReference type="Proteomes" id="UP001642520"/>
    </source>
</evidence>
<feature type="compositionally biased region" description="Polar residues" evidence="6">
    <location>
        <begin position="1499"/>
        <end position="1509"/>
    </location>
</feature>
<keyword evidence="3 5" id="KW-0269">Exonuclease</keyword>
<organism evidence="12 13">
    <name type="scientific">Xylocopa violacea</name>
    <name type="common">Violet carpenter bee</name>
    <name type="synonym">Apis violacea</name>
    <dbReference type="NCBI Taxonomy" id="135666"/>
    <lineage>
        <taxon>Eukaryota</taxon>
        <taxon>Metazoa</taxon>
        <taxon>Ecdysozoa</taxon>
        <taxon>Arthropoda</taxon>
        <taxon>Hexapoda</taxon>
        <taxon>Insecta</taxon>
        <taxon>Pterygota</taxon>
        <taxon>Neoptera</taxon>
        <taxon>Endopterygota</taxon>
        <taxon>Hymenoptera</taxon>
        <taxon>Apocrita</taxon>
        <taxon>Aculeata</taxon>
        <taxon>Apoidea</taxon>
        <taxon>Anthophila</taxon>
        <taxon>Apidae</taxon>
        <taxon>Xylocopa</taxon>
        <taxon>Xylocopa</taxon>
    </lineage>
</organism>
<feature type="region of interest" description="Disordered" evidence="6">
    <location>
        <begin position="1490"/>
        <end position="1662"/>
    </location>
</feature>
<feature type="domain" description="5'-3' exoribonuclease 1 SH3-like" evidence="9">
    <location>
        <begin position="1081"/>
        <end position="1150"/>
    </location>
</feature>
<dbReference type="InterPro" id="IPR047008">
    <property type="entry name" value="XRN1_SH3_sf"/>
</dbReference>
<dbReference type="Gene3D" id="2.170.260.40">
    <property type="match status" value="1"/>
</dbReference>
<dbReference type="Pfam" id="PF18332">
    <property type="entry name" value="XRN1_D1"/>
    <property type="match status" value="1"/>
</dbReference>
<dbReference type="InterPro" id="IPR040992">
    <property type="entry name" value="XRN1_D1"/>
</dbReference>
<dbReference type="Gene3D" id="1.25.40.1050">
    <property type="match status" value="1"/>
</dbReference>
<dbReference type="Proteomes" id="UP001642520">
    <property type="component" value="Unassembled WGS sequence"/>
</dbReference>
<dbReference type="InterPro" id="IPR041106">
    <property type="entry name" value="XRN1_D2_D3"/>
</dbReference>
<evidence type="ECO:0000256" key="3">
    <source>
        <dbReference type="ARBA" id="ARBA00022839"/>
    </source>
</evidence>
<keyword evidence="2 5" id="KW-0378">Hydrolase</keyword>
<feature type="domain" description="Exoribonuclease Xrn1 D2/D3" evidence="11">
    <location>
        <begin position="833"/>
        <end position="1053"/>
    </location>
</feature>
<dbReference type="CDD" id="cd18673">
    <property type="entry name" value="PIN_XRN1-2-like"/>
    <property type="match status" value="1"/>
</dbReference>
<evidence type="ECO:0000313" key="12">
    <source>
        <dbReference type="EMBL" id="CAL7942462.1"/>
    </source>
</evidence>
<evidence type="ECO:0000259" key="9">
    <source>
        <dbReference type="Pfam" id="PF18129"/>
    </source>
</evidence>
<sequence length="1662" mass="191051">MGIPKFFRYISERYPCLTEKLKDHQIPDFDNLYLDVNGIIHVCSHPDDTNVLFRISEETIFNNIFRYIELLFCMIQPRKLFFIAIDGVAPRAKINQQRSRRFRAAKDAKIQELKAKAKGVMLPKEKRFDSNCITPGTVFMSKLDEQLKYFITYKISTDKLWQRCKVMFSGSQVPGEGEHKIMDYIRYIKAQPDYDINTRHCLYGLDADLIMLGLCTHEIHFTLLREEVVFGNKQTKICLTPEETKFCLFHLSLLRDYIDHEFSSLKEKLPFPYDLEKIIDDWVLMGFLIGNDFIPHLPNLHIVHSALSVLSHVYMDVLPTLDGYINETGTLKLDRFEKFMERLSRFDMLKFSEYQADIKYLESKMGRPLVENERVNHVKSDSSEGTPSPKRMPDKEFDALLRSAAEMSIGRDDDEDGGDDESDSEISCMEFVQRKRDYYMNKLKYENIDEDFLRSQAECYVRAIQWNLNYYYNGCCSWSWYYPHHYAPYISDIKDFKDLKLEFNMGEPFLPFEQLLAVLPAYSKELLPPAFQSLVTDGESPIINYYPDEFQTDLNGKEQEWEAVVLIPFIDAKNLLEAMAPYYAKVTPEERARNKHGPMCLFTFTENNLGVYKAPEYFPNVISHAQVQLINREDIFVPREKLVRGLCPGVRTDIYYPGFPTLQYIEHTAGLAKSEVRVFQRPSFRESMILHITRPSKTNFTTIGTELLGKTVYVNWPHLKEAFVVAVSDSRTKLTWINSTKKELENINEEEWDALKKRITDTYKVRFGVEIGETKFLVHAQLLVGKKYNFGSHGNMHVEKQWADLPISYAYQTIVKDITVHLDNIRVYNSVDDIFKPGTVCFMLGHPYYGSMGKIRESGVCKKSGRIKVSVTTMREPSFEGIKKFQAELQIQYMHGSLAARRLGISTLILSKITGTIFVKQSSDGLQQDETTYNIGLNLKFTKQNAEIRGYTRRAENGQWFYSAQAIELIRSYMLKYPTIFERLAQNPTACIYQAEDFFTKGSTELQDTVAWLKEQLNGVETRACGTESIENSITKKLEEDIEVYLKNSVKKVVYMQVQPYLLYTPGLNLRNFPPDPKTQTLLLDRICCVKDNFTVPLGYKGTVIGIQRMESASDTMYEVLFDKSFIGGLSINGSSEFRVYRLSPFDFINISHGERVEHGRVTMDASTEHAEPWNTAANQEAHSRGNTSAFASYKNENHLPVETSMSPKSWIIQKNVDRMNSQPQIHRYRQYNVQNSTNAWESYKPVRNTQPSQNVQKKSSAEPTSEFQAIWNELHRRQEPNKIVQQVPMAPKVKQMNKGFAESSPQDPSAFLKAVLKIPDENTQQPVVPGVSKVIKHSNSVQKEDKALDTPPLVQQLFDKNDIVSQHARQNEKVKDDKTPIWYCSQLLNYYQLRGIGMPRYSYFVNEETSLIQAHILLPDKKIFVGDPCVTHEQAAGSVAKKVFTELKLANVLPNMKIYMPPPHWYSNPQNSNWSPNIRPPGNYYSPEPKLPEWVQKNHYNSGPQHASAQKEHQKQHIRPNTMTNSTVPNESKIETKNILPFVPLQAQKKSRHVTTANKQVANKDNANQSAKDNLAPTAGTKKTELPAKTTKVETVNATTKKQKSVQNKPVQNKPVQNKPVQGPNQVQNTQTVAKPKKSRVAAKFGTPSQTEKNNHSKDST</sequence>
<evidence type="ECO:0000259" key="7">
    <source>
        <dbReference type="Pfam" id="PF03159"/>
    </source>
</evidence>
<feature type="compositionally biased region" description="Polar residues" evidence="6">
    <location>
        <begin position="1520"/>
        <end position="1531"/>
    </location>
</feature>
<dbReference type="Gene3D" id="3.40.50.12390">
    <property type="match status" value="2"/>
</dbReference>
<dbReference type="InterPro" id="IPR004859">
    <property type="entry name" value="Xrn1_N"/>
</dbReference>
<dbReference type="InterPro" id="IPR016494">
    <property type="entry name" value="5_3_exoribonuclease_1"/>
</dbReference>
<evidence type="ECO:0000256" key="6">
    <source>
        <dbReference type="SAM" id="MobiDB-lite"/>
    </source>
</evidence>
<feature type="domain" description="5'-3' exoribonuclease 1 D1" evidence="10">
    <location>
        <begin position="645"/>
        <end position="820"/>
    </location>
</feature>
<keyword evidence="5" id="KW-0694">RNA-binding</keyword>
<dbReference type="InterPro" id="IPR027073">
    <property type="entry name" value="5_3_exoribonuclease"/>
</dbReference>
<feature type="compositionally biased region" description="Basic and acidic residues" evidence="6">
    <location>
        <begin position="372"/>
        <end position="382"/>
    </location>
</feature>
<dbReference type="InterPro" id="IPR041412">
    <property type="entry name" value="Xrn1_helical"/>
</dbReference>
<dbReference type="EC" id="3.1.13.-" evidence="5"/>
<dbReference type="InterPro" id="IPR047007">
    <property type="entry name" value="XRN1_D1_sf"/>
</dbReference>
<evidence type="ECO:0000259" key="11">
    <source>
        <dbReference type="Pfam" id="PF18334"/>
    </source>
</evidence>
<evidence type="ECO:0000256" key="4">
    <source>
        <dbReference type="ARBA" id="ARBA00038299"/>
    </source>
</evidence>
<keyword evidence="5" id="KW-0963">Cytoplasm</keyword>